<name>A0A2S0WY99_9MICO</name>
<dbReference type="InterPro" id="IPR047971">
    <property type="entry name" value="ExeM-like"/>
</dbReference>
<dbReference type="SUPFAM" id="SSF56219">
    <property type="entry name" value="DNase I-like"/>
    <property type="match status" value="1"/>
</dbReference>
<sequence length="1542" mass="159460">MSPMQGARQRRPAGNPTAQGRVMHRRRTIQRLAAVSAASIGALVAGLLGAPPAVAAVDGSGVVINEVYTRGGSANQPFTNKFVELYNPTDSAVSLDGWSLQYRAATSTGAASSVGALAGEIEANSYYLIGLNSNGASGAALPATDAAFGWAPSGTTGSIFLSNVAGAINPGTGSIVNNAQVVDYVGYGTSLNFEGAAAAYQGSNSTPGSIVRTDFVDTDVNSADFVFSATVTPQASDGDTEPPVENEATIGEVQGAGDVSPLVGETVIVEGVITADHRAGGYNGVTIQTPVADDVPGASDAVFVFQMPAVGAVGDLVRVTGTVSEYFGLTQITTSASGVEVVTPAAGVPAATPLPDTTVGAARESLESMLVAPTGSYLVSSTHEASSFGSLWLAAGDSLPVKSTEQVDAGPAATEIAVANRGRLLVLDDGWNTRADAAAHPNEQPYLTEEAIVRNGDRVVFPQTPFVLSYGFNAWRLQPTTPIDSASDASVKPAFETQNPRPAGAPEVGGDVQIGVFNVLNYFTTLTTQNPEARGAETLAQFELQEEKIVEAITSLDAEIVALQEIENSLKLDGTADEAIATLVAALNDAEGSDVWDFVPTPAALTPATTDVIQNAIIYRSDAVAPKGDAQTITDEAVWGNAREPIAQVFELENGTDLSVIANHFKSKSGSGAEPADGQGHFNANRVAQANSLLTLAGQLEAQAGEVFLLGDFNAYAQEDPIQVLTGAGYTDLLPTLAPGEYTYTFDGELGSLDHALGNGKGLEAVTGIGRWAINAPEWGTRQYPFAAADDGSVFRSSDHDPTLIGIDLAELEDVVDISVVTINDFHGRIEQAAPAAGAAVLAGAVEQVRAANPNTVFAAAGDLIGASTFTSFIQKDNPTIDALNAAGLDVSAAGNHELDQGWADLRDQVQDRADWEYISANVFLKGTDDTALAPYYTETFDGVTVGFIGAVTEELDSLVSPAGIADLEVRGIVDSVNAVADDLKDGDPANGEADVLILLVHEGATSTDIASLSDGSAFAQIVSGVDSDVAAIVSAHTHLPYNHVVGGRPVVSAGQYGERFGLMQLQVDSVTKELLSITNELKPLMNGSTPLYPSVPAVAKIVADAKVVSDVLGKQKVGDITADFNRARHPRLDVNGNPVLDANGNVILDENRGGESTLGNFVADVQLWAAKQDAAADIAFMNPGGLRTDLKFASTGAEDPAGNVTFQEAASVQPFANTLITLDLTGAQVKKVLEEQWQPAGSSRPFLKLGVNKEVEVVYDPTAAAGSRVTHVLLNGTEIDPAATYRVVANSFLSTGGDNFVTLREGTNRADTGRVDLQSMVDWFAANGSATPDVAQRSVGLVLPAPANGSAYVPGETLSLALSSLDFSTNEVAAGEVSVSIGGTVLGTAPVSRTLVNTTDEVGRATVSITVPEGIDGAQLLTISVASTGTSIDVPITIEAPVAEVGTTIVGVPNKLIAKAGTQIKYQGVVIAHDGSKAVGTVTITDGSKVIATVEIDAADKGRFTVNLPKLARGLHLLRSNFDGAAPYTDSRSFAVPILVW</sequence>
<proteinExistence type="predicted"/>
<accession>A0A2S0WY99</accession>
<reference evidence="4 5" key="1">
    <citation type="submission" date="2018-04" db="EMBL/GenBank/DDBJ databases">
        <authorList>
            <person name="Li J."/>
        </authorList>
    </citation>
    <scope>NUCLEOTIDE SEQUENCE [LARGE SCALE GENOMIC DNA]</scope>
    <source>
        <strain evidence="5">30A</strain>
    </source>
</reference>
<protein>
    <submittedName>
        <fullName evidence="4">Multifunctional nuclease/2',3'-cyclic-nucleotide 2'-phosphodiesterase/5'-nucleotidase/3'-nucleotidase</fullName>
    </submittedName>
</protein>
<dbReference type="GO" id="GO:0016787">
    <property type="term" value="F:hydrolase activity"/>
    <property type="evidence" value="ECO:0007669"/>
    <property type="project" value="InterPro"/>
</dbReference>
<evidence type="ECO:0000256" key="1">
    <source>
        <dbReference type="ARBA" id="ARBA00022729"/>
    </source>
</evidence>
<dbReference type="InterPro" id="IPR008334">
    <property type="entry name" value="5'-Nucleotdase_C"/>
</dbReference>
<dbReference type="EMBL" id="CP028913">
    <property type="protein sequence ID" value="AWB96325.1"/>
    <property type="molecule type" value="Genomic_DNA"/>
</dbReference>
<evidence type="ECO:0000259" key="3">
    <source>
        <dbReference type="PROSITE" id="PS51841"/>
    </source>
</evidence>
<dbReference type="KEGG" id="agm:DCE93_12245"/>
<dbReference type="InterPro" id="IPR005135">
    <property type="entry name" value="Endo/exonuclease/phosphatase"/>
</dbReference>
<keyword evidence="5" id="KW-1185">Reference proteome</keyword>
<dbReference type="Pfam" id="PF00149">
    <property type="entry name" value="Metallophos"/>
    <property type="match status" value="1"/>
</dbReference>
<dbReference type="Pfam" id="PF00932">
    <property type="entry name" value="LTD"/>
    <property type="match status" value="1"/>
</dbReference>
<dbReference type="Gene3D" id="3.60.10.10">
    <property type="entry name" value="Endonuclease/exonuclease/phosphatase"/>
    <property type="match status" value="1"/>
</dbReference>
<feature type="domain" description="LTD" evidence="3">
    <location>
        <begin position="50"/>
        <end position="189"/>
    </location>
</feature>
<dbReference type="Proteomes" id="UP000244729">
    <property type="component" value="Chromosome"/>
</dbReference>
<dbReference type="CDD" id="cd10283">
    <property type="entry name" value="MnuA_DNase1-like"/>
    <property type="match status" value="1"/>
</dbReference>
<dbReference type="InterPro" id="IPR036415">
    <property type="entry name" value="Lamin_tail_dom_sf"/>
</dbReference>
<dbReference type="Gene3D" id="3.60.21.10">
    <property type="match status" value="1"/>
</dbReference>
<organism evidence="4 5">
    <name type="scientific">Agromyces badenianii</name>
    <dbReference type="NCBI Taxonomy" id="2080742"/>
    <lineage>
        <taxon>Bacteria</taxon>
        <taxon>Bacillati</taxon>
        <taxon>Actinomycetota</taxon>
        <taxon>Actinomycetes</taxon>
        <taxon>Micrococcales</taxon>
        <taxon>Microbacteriaceae</taxon>
        <taxon>Agromyces</taxon>
    </lineage>
</organism>
<dbReference type="PANTHER" id="PTHR42834:SF1">
    <property type="entry name" value="ENDONUCLEASE_EXONUCLEASE_PHOSPHATASE FAMILY PROTEIN (AFU_ORTHOLOGUE AFUA_3G09210)"/>
    <property type="match status" value="1"/>
</dbReference>
<dbReference type="CDD" id="cd04486">
    <property type="entry name" value="YhcR_OBF_like"/>
    <property type="match status" value="1"/>
</dbReference>
<dbReference type="NCBIfam" id="NF033681">
    <property type="entry name" value="ExeM_NucH_DNase"/>
    <property type="match status" value="1"/>
</dbReference>
<feature type="region of interest" description="Disordered" evidence="2">
    <location>
        <begin position="1"/>
        <end position="22"/>
    </location>
</feature>
<evidence type="ECO:0000256" key="2">
    <source>
        <dbReference type="SAM" id="MobiDB-lite"/>
    </source>
</evidence>
<dbReference type="InterPro" id="IPR036691">
    <property type="entry name" value="Endo/exonu/phosph_ase_sf"/>
</dbReference>
<dbReference type="InterPro" id="IPR036907">
    <property type="entry name" value="5'-Nucleotdase_C_sf"/>
</dbReference>
<dbReference type="InterPro" id="IPR004843">
    <property type="entry name" value="Calcineurin-like_PHP"/>
</dbReference>
<dbReference type="PRINTS" id="PR01607">
    <property type="entry name" value="APYRASEFAMLY"/>
</dbReference>
<gene>
    <name evidence="4" type="ORF">DCE93_12245</name>
</gene>
<dbReference type="SUPFAM" id="SSF55816">
    <property type="entry name" value="5'-nucleotidase (syn. UDP-sugar hydrolase), C-terminal domain"/>
    <property type="match status" value="1"/>
</dbReference>
<dbReference type="Pfam" id="PF03372">
    <property type="entry name" value="Exo_endo_phos"/>
    <property type="match status" value="1"/>
</dbReference>
<dbReference type="GO" id="GO:0009166">
    <property type="term" value="P:nucleotide catabolic process"/>
    <property type="evidence" value="ECO:0007669"/>
    <property type="project" value="InterPro"/>
</dbReference>
<dbReference type="PROSITE" id="PS51841">
    <property type="entry name" value="LTD"/>
    <property type="match status" value="1"/>
</dbReference>
<dbReference type="SUPFAM" id="SSF74853">
    <property type="entry name" value="Lamin A/C globular tail domain"/>
    <property type="match status" value="1"/>
</dbReference>
<dbReference type="SUPFAM" id="SSF56300">
    <property type="entry name" value="Metallo-dependent phosphatases"/>
    <property type="match status" value="1"/>
</dbReference>
<keyword evidence="1" id="KW-0732">Signal</keyword>
<evidence type="ECO:0000313" key="4">
    <source>
        <dbReference type="EMBL" id="AWB96325.1"/>
    </source>
</evidence>
<evidence type="ECO:0000313" key="5">
    <source>
        <dbReference type="Proteomes" id="UP000244729"/>
    </source>
</evidence>
<dbReference type="Gene3D" id="3.90.780.10">
    <property type="entry name" value="5'-Nucleotidase, C-terminal domain"/>
    <property type="match status" value="1"/>
</dbReference>
<dbReference type="OrthoDB" id="1016457at2"/>
<dbReference type="InterPro" id="IPR001322">
    <property type="entry name" value="Lamin_tail_dom"/>
</dbReference>
<dbReference type="PANTHER" id="PTHR42834">
    <property type="entry name" value="ENDONUCLEASE/EXONUCLEASE/PHOSPHATASE FAMILY PROTEIN (AFU_ORTHOLOGUE AFUA_3G09210)"/>
    <property type="match status" value="1"/>
</dbReference>
<dbReference type="InterPro" id="IPR006179">
    <property type="entry name" value="5_nucleotidase/apyrase"/>
</dbReference>
<dbReference type="Pfam" id="PF02872">
    <property type="entry name" value="5_nucleotid_C"/>
    <property type="match status" value="1"/>
</dbReference>
<dbReference type="InterPro" id="IPR029052">
    <property type="entry name" value="Metallo-depent_PP-like"/>
</dbReference>